<accession>A0ACB9IZ15</accession>
<protein>
    <submittedName>
        <fullName evidence="1">Uncharacterized protein</fullName>
    </submittedName>
</protein>
<reference evidence="1 2" key="2">
    <citation type="journal article" date="2022" name="Mol. Ecol. Resour.">
        <title>The genomes of chicory, endive, great burdock and yacon provide insights into Asteraceae paleo-polyploidization history and plant inulin production.</title>
        <authorList>
            <person name="Fan W."/>
            <person name="Wang S."/>
            <person name="Wang H."/>
            <person name="Wang A."/>
            <person name="Jiang F."/>
            <person name="Liu H."/>
            <person name="Zhao H."/>
            <person name="Xu D."/>
            <person name="Zhang Y."/>
        </authorList>
    </citation>
    <scope>NUCLEOTIDE SEQUENCE [LARGE SCALE GENOMIC DNA]</scope>
    <source>
        <strain evidence="2">cv. Yunnan</strain>
        <tissue evidence="1">Leaves</tissue>
    </source>
</reference>
<name>A0ACB9IZ15_9ASTR</name>
<keyword evidence="2" id="KW-1185">Reference proteome</keyword>
<evidence type="ECO:0000313" key="1">
    <source>
        <dbReference type="EMBL" id="KAI3812756.1"/>
    </source>
</evidence>
<dbReference type="Proteomes" id="UP001056120">
    <property type="component" value="Linkage Group LG06"/>
</dbReference>
<dbReference type="EMBL" id="CM042023">
    <property type="protein sequence ID" value="KAI3812756.1"/>
    <property type="molecule type" value="Genomic_DNA"/>
</dbReference>
<organism evidence="1 2">
    <name type="scientific">Smallanthus sonchifolius</name>
    <dbReference type="NCBI Taxonomy" id="185202"/>
    <lineage>
        <taxon>Eukaryota</taxon>
        <taxon>Viridiplantae</taxon>
        <taxon>Streptophyta</taxon>
        <taxon>Embryophyta</taxon>
        <taxon>Tracheophyta</taxon>
        <taxon>Spermatophyta</taxon>
        <taxon>Magnoliopsida</taxon>
        <taxon>eudicotyledons</taxon>
        <taxon>Gunneridae</taxon>
        <taxon>Pentapetalae</taxon>
        <taxon>asterids</taxon>
        <taxon>campanulids</taxon>
        <taxon>Asterales</taxon>
        <taxon>Asteraceae</taxon>
        <taxon>Asteroideae</taxon>
        <taxon>Heliantheae alliance</taxon>
        <taxon>Millerieae</taxon>
        <taxon>Smallanthus</taxon>
    </lineage>
</organism>
<gene>
    <name evidence="1" type="ORF">L1987_17468</name>
</gene>
<reference evidence="2" key="1">
    <citation type="journal article" date="2022" name="Mol. Ecol. Resour.">
        <title>The genomes of chicory, endive, great burdock and yacon provide insights into Asteraceae palaeo-polyploidization history and plant inulin production.</title>
        <authorList>
            <person name="Fan W."/>
            <person name="Wang S."/>
            <person name="Wang H."/>
            <person name="Wang A."/>
            <person name="Jiang F."/>
            <person name="Liu H."/>
            <person name="Zhao H."/>
            <person name="Xu D."/>
            <person name="Zhang Y."/>
        </authorList>
    </citation>
    <scope>NUCLEOTIDE SEQUENCE [LARGE SCALE GENOMIC DNA]</scope>
    <source>
        <strain evidence="2">cv. Yunnan</strain>
    </source>
</reference>
<comment type="caution">
    <text evidence="1">The sequence shown here is derived from an EMBL/GenBank/DDBJ whole genome shotgun (WGS) entry which is preliminary data.</text>
</comment>
<proteinExistence type="predicted"/>
<sequence>MAGKRGAGTGRRGRPRVNRVEREESEPSVHGSVSIHTASENAPSNPGTHDEEGLVLEPIVRKAIGDEVTAVLKSNLPATLTEALKTVEEEKGRGLRAENRNVIETESENDDSDYDEKRGCDY</sequence>
<evidence type="ECO:0000313" key="2">
    <source>
        <dbReference type="Proteomes" id="UP001056120"/>
    </source>
</evidence>